<proteinExistence type="predicted"/>
<organism evidence="1">
    <name type="scientific">Rhizophora mucronata</name>
    <name type="common">Asiatic mangrove</name>
    <dbReference type="NCBI Taxonomy" id="61149"/>
    <lineage>
        <taxon>Eukaryota</taxon>
        <taxon>Viridiplantae</taxon>
        <taxon>Streptophyta</taxon>
        <taxon>Embryophyta</taxon>
        <taxon>Tracheophyta</taxon>
        <taxon>Spermatophyta</taxon>
        <taxon>Magnoliopsida</taxon>
        <taxon>eudicotyledons</taxon>
        <taxon>Gunneridae</taxon>
        <taxon>Pentapetalae</taxon>
        <taxon>rosids</taxon>
        <taxon>fabids</taxon>
        <taxon>Malpighiales</taxon>
        <taxon>Rhizophoraceae</taxon>
        <taxon>Rhizophora</taxon>
    </lineage>
</organism>
<protein>
    <recommendedName>
        <fullName evidence="2">1-aminocyclopropane-1-carboxylate deaminase</fullName>
    </recommendedName>
</protein>
<dbReference type="AlphaFoldDB" id="A0A2P2NJN9"/>
<sequence>MATQLCREEMEGGAQVVMLHTGGNLAMFGLAQRYRFYFRQLKEGLFSL</sequence>
<reference evidence="1" key="1">
    <citation type="submission" date="2018-02" db="EMBL/GenBank/DDBJ databases">
        <title>Rhizophora mucronata_Transcriptome.</title>
        <authorList>
            <person name="Meera S.P."/>
            <person name="Sreeshan A."/>
            <person name="Augustine A."/>
        </authorList>
    </citation>
    <scope>NUCLEOTIDE SEQUENCE</scope>
    <source>
        <tissue evidence="1">Leaf</tissue>
    </source>
</reference>
<name>A0A2P2NJN9_RHIMU</name>
<accession>A0A2P2NJN9</accession>
<evidence type="ECO:0008006" key="2">
    <source>
        <dbReference type="Google" id="ProtNLM"/>
    </source>
</evidence>
<evidence type="ECO:0000313" key="1">
    <source>
        <dbReference type="EMBL" id="MBX42693.1"/>
    </source>
</evidence>
<dbReference type="EMBL" id="GGEC01062209">
    <property type="protein sequence ID" value="MBX42693.1"/>
    <property type="molecule type" value="Transcribed_RNA"/>
</dbReference>